<dbReference type="PANTHER" id="PTHR30250">
    <property type="entry name" value="PST FAMILY PREDICTED COLANIC ACID TRANSPORTER"/>
    <property type="match status" value="1"/>
</dbReference>
<evidence type="ECO:0000256" key="1">
    <source>
        <dbReference type="ARBA" id="ARBA00004651"/>
    </source>
</evidence>
<keyword evidence="3 6" id="KW-0812">Transmembrane</keyword>
<feature type="transmembrane region" description="Helical" evidence="6">
    <location>
        <begin position="137"/>
        <end position="159"/>
    </location>
</feature>
<dbReference type="GO" id="GO:0005886">
    <property type="term" value="C:plasma membrane"/>
    <property type="evidence" value="ECO:0007669"/>
    <property type="project" value="UniProtKB-SubCell"/>
</dbReference>
<dbReference type="InterPro" id="IPR050833">
    <property type="entry name" value="Poly_Biosynth_Transport"/>
</dbReference>
<dbReference type="PANTHER" id="PTHR30250:SF11">
    <property type="entry name" value="O-ANTIGEN TRANSPORTER-RELATED"/>
    <property type="match status" value="1"/>
</dbReference>
<sequence>GCIIGANVVGFLLGFISLPILTKGIGAQLYGTYSLVQTTISLISPIAALGFSTALVRFLAGEKDKSKIRDSFFSPYCVMIVSGIVFSLLLFLSSEQLAKLIFGDINLAIYIKLASAVVLLNPIGGLSLAFFRAFRRIGLYTVLSLAKSACQVGLIILAILLGFQLIGVIIAIILTAIIFDLVTLFIVVKQIGIQRPRFANMKSYLKFGVPLTPNLAIAWIMSSSDRYMISYFMGVTATGIYSAAYGLAIYASVI</sequence>
<dbReference type="EMBL" id="BARW01028208">
    <property type="protein sequence ID" value="GAJ10410.1"/>
    <property type="molecule type" value="Genomic_DNA"/>
</dbReference>
<keyword evidence="5 6" id="KW-0472">Membrane</keyword>
<feature type="transmembrane region" description="Helical" evidence="6">
    <location>
        <begin position="42"/>
        <end position="60"/>
    </location>
</feature>
<dbReference type="InterPro" id="IPR002797">
    <property type="entry name" value="Polysacc_synth"/>
</dbReference>
<feature type="transmembrane region" description="Helical" evidence="6">
    <location>
        <begin position="228"/>
        <end position="253"/>
    </location>
</feature>
<evidence type="ECO:0000256" key="4">
    <source>
        <dbReference type="ARBA" id="ARBA00022989"/>
    </source>
</evidence>
<evidence type="ECO:0000256" key="6">
    <source>
        <dbReference type="SAM" id="Phobius"/>
    </source>
</evidence>
<comment type="caution">
    <text evidence="7">The sequence shown here is derived from an EMBL/GenBank/DDBJ whole genome shotgun (WGS) entry which is preliminary data.</text>
</comment>
<feature type="non-terminal residue" evidence="7">
    <location>
        <position position="1"/>
    </location>
</feature>
<dbReference type="AlphaFoldDB" id="X1VNM3"/>
<keyword evidence="4 6" id="KW-1133">Transmembrane helix</keyword>
<name>X1VNM3_9ZZZZ</name>
<feature type="transmembrane region" description="Helical" evidence="6">
    <location>
        <begin position="204"/>
        <end position="222"/>
    </location>
</feature>
<accession>X1VNM3</accession>
<feature type="transmembrane region" description="Helical" evidence="6">
    <location>
        <begin position="165"/>
        <end position="188"/>
    </location>
</feature>
<evidence type="ECO:0008006" key="8">
    <source>
        <dbReference type="Google" id="ProtNLM"/>
    </source>
</evidence>
<organism evidence="7">
    <name type="scientific">marine sediment metagenome</name>
    <dbReference type="NCBI Taxonomy" id="412755"/>
    <lineage>
        <taxon>unclassified sequences</taxon>
        <taxon>metagenomes</taxon>
        <taxon>ecological metagenomes</taxon>
    </lineage>
</organism>
<protein>
    <recommendedName>
        <fullName evidence="8">Polysaccharide biosynthesis protein C-terminal domain-containing protein</fullName>
    </recommendedName>
</protein>
<gene>
    <name evidence="7" type="ORF">S12H4_45595</name>
</gene>
<feature type="non-terminal residue" evidence="7">
    <location>
        <position position="254"/>
    </location>
</feature>
<proteinExistence type="predicted"/>
<dbReference type="Pfam" id="PF01943">
    <property type="entry name" value="Polysacc_synt"/>
    <property type="match status" value="1"/>
</dbReference>
<evidence type="ECO:0000256" key="2">
    <source>
        <dbReference type="ARBA" id="ARBA00022475"/>
    </source>
</evidence>
<reference evidence="7" key="1">
    <citation type="journal article" date="2014" name="Front. Microbiol.">
        <title>High frequency of phylogenetically diverse reductive dehalogenase-homologous genes in deep subseafloor sedimentary metagenomes.</title>
        <authorList>
            <person name="Kawai M."/>
            <person name="Futagami T."/>
            <person name="Toyoda A."/>
            <person name="Takaki Y."/>
            <person name="Nishi S."/>
            <person name="Hori S."/>
            <person name="Arai W."/>
            <person name="Tsubouchi T."/>
            <person name="Morono Y."/>
            <person name="Uchiyama I."/>
            <person name="Ito T."/>
            <person name="Fujiyama A."/>
            <person name="Inagaki F."/>
            <person name="Takami H."/>
        </authorList>
    </citation>
    <scope>NUCLEOTIDE SEQUENCE</scope>
    <source>
        <strain evidence="7">Expedition CK06-06</strain>
    </source>
</reference>
<evidence type="ECO:0000256" key="3">
    <source>
        <dbReference type="ARBA" id="ARBA00022692"/>
    </source>
</evidence>
<comment type="subcellular location">
    <subcellularLocation>
        <location evidence="1">Cell membrane</location>
        <topology evidence="1">Multi-pass membrane protein</topology>
    </subcellularLocation>
</comment>
<feature type="transmembrane region" description="Helical" evidence="6">
    <location>
        <begin position="107"/>
        <end position="130"/>
    </location>
</feature>
<keyword evidence="2" id="KW-1003">Cell membrane</keyword>
<feature type="transmembrane region" description="Helical" evidence="6">
    <location>
        <begin position="72"/>
        <end position="92"/>
    </location>
</feature>
<feature type="transmembrane region" description="Helical" evidence="6">
    <location>
        <begin position="7"/>
        <end position="30"/>
    </location>
</feature>
<evidence type="ECO:0000313" key="7">
    <source>
        <dbReference type="EMBL" id="GAJ10410.1"/>
    </source>
</evidence>
<evidence type="ECO:0000256" key="5">
    <source>
        <dbReference type="ARBA" id="ARBA00023136"/>
    </source>
</evidence>